<gene>
    <name evidence="2" type="ORF">AVEN_36681_1</name>
</gene>
<feature type="region of interest" description="Disordered" evidence="1">
    <location>
        <begin position="20"/>
        <end position="83"/>
    </location>
</feature>
<keyword evidence="3" id="KW-1185">Reference proteome</keyword>
<dbReference type="EMBL" id="BGPR01007830">
    <property type="protein sequence ID" value="GBN29852.1"/>
    <property type="molecule type" value="Genomic_DNA"/>
</dbReference>
<dbReference type="Proteomes" id="UP000499080">
    <property type="component" value="Unassembled WGS sequence"/>
</dbReference>
<organism evidence="2 3">
    <name type="scientific">Araneus ventricosus</name>
    <name type="common">Orbweaver spider</name>
    <name type="synonym">Epeira ventricosa</name>
    <dbReference type="NCBI Taxonomy" id="182803"/>
    <lineage>
        <taxon>Eukaryota</taxon>
        <taxon>Metazoa</taxon>
        <taxon>Ecdysozoa</taxon>
        <taxon>Arthropoda</taxon>
        <taxon>Chelicerata</taxon>
        <taxon>Arachnida</taxon>
        <taxon>Araneae</taxon>
        <taxon>Araneomorphae</taxon>
        <taxon>Entelegynae</taxon>
        <taxon>Araneoidea</taxon>
        <taxon>Araneidae</taxon>
        <taxon>Araneus</taxon>
    </lineage>
</organism>
<dbReference type="AlphaFoldDB" id="A0A4Y2MTD5"/>
<reference evidence="2 3" key="1">
    <citation type="journal article" date="2019" name="Sci. Rep.">
        <title>Orb-weaving spider Araneus ventricosus genome elucidates the spidroin gene catalogue.</title>
        <authorList>
            <person name="Kono N."/>
            <person name="Nakamura H."/>
            <person name="Ohtoshi R."/>
            <person name="Moran D.A.P."/>
            <person name="Shinohara A."/>
            <person name="Yoshida Y."/>
            <person name="Fujiwara M."/>
            <person name="Mori M."/>
            <person name="Tomita M."/>
            <person name="Arakawa K."/>
        </authorList>
    </citation>
    <scope>NUCLEOTIDE SEQUENCE [LARGE SCALE GENOMIC DNA]</scope>
</reference>
<protein>
    <submittedName>
        <fullName evidence="2">Uncharacterized protein</fullName>
    </submittedName>
</protein>
<evidence type="ECO:0000256" key="1">
    <source>
        <dbReference type="SAM" id="MobiDB-lite"/>
    </source>
</evidence>
<accession>A0A4Y2MTD5</accession>
<comment type="caution">
    <text evidence="2">The sequence shown here is derived from an EMBL/GenBank/DDBJ whole genome shotgun (WGS) entry which is preliminary data.</text>
</comment>
<proteinExistence type="predicted"/>
<sequence length="83" mass="9257">MFNAVNIIREIDAEENCHSVDNFQPAPSASNNQNLEPSSNISQQELSNIDHSYSSNTLQIYLTNMSAPSPSNTHQMDMSNNEK</sequence>
<name>A0A4Y2MTD5_ARAVE</name>
<evidence type="ECO:0000313" key="3">
    <source>
        <dbReference type="Proteomes" id="UP000499080"/>
    </source>
</evidence>
<evidence type="ECO:0000313" key="2">
    <source>
        <dbReference type="EMBL" id="GBN29852.1"/>
    </source>
</evidence>